<dbReference type="AlphaFoldDB" id="A0A485M9A6"/>
<keyword evidence="6" id="KW-0067">ATP-binding</keyword>
<evidence type="ECO:0000256" key="4">
    <source>
        <dbReference type="ARBA" id="ARBA00022741"/>
    </source>
</evidence>
<sequence>MKHPAVTIDGPAGSGKSTIARKVAERLGFTYLDTGALYRAAALAVDEAGVDPTDGDACAQAARRAGIELERGRVSIHGRDVTQAIRSHHISSLSSQIAVHPQVREALLSLQRSFREKSPLVAEGRDTGSVVFPDAEVKIYIDASAEERARRRHEELVSKGFDIPYEKVLSDLKERDQRDASRGVAPLVVPEHAAVVDTTHLEIDEVISRVMEVIQEKLAD</sequence>
<dbReference type="InterPro" id="IPR003136">
    <property type="entry name" value="Cytidylate_kin"/>
</dbReference>
<dbReference type="Gene3D" id="3.40.50.300">
    <property type="entry name" value="P-loop containing nucleotide triphosphate hydrolases"/>
    <property type="match status" value="1"/>
</dbReference>
<dbReference type="GO" id="GO:0036431">
    <property type="term" value="F:dCMP kinase activity"/>
    <property type="evidence" value="ECO:0007669"/>
    <property type="project" value="InterPro"/>
</dbReference>
<evidence type="ECO:0000256" key="6">
    <source>
        <dbReference type="ARBA" id="ARBA00022840"/>
    </source>
</evidence>
<keyword evidence="5 10" id="KW-0418">Kinase</keyword>
<dbReference type="CDD" id="cd02020">
    <property type="entry name" value="CMPK"/>
    <property type="match status" value="1"/>
</dbReference>
<evidence type="ECO:0000256" key="2">
    <source>
        <dbReference type="ARBA" id="ARBA00012906"/>
    </source>
</evidence>
<reference evidence="10" key="1">
    <citation type="submission" date="2019-03" db="EMBL/GenBank/DDBJ databases">
        <authorList>
            <person name="Hao L."/>
        </authorList>
    </citation>
    <scope>NUCLEOTIDE SEQUENCE</scope>
</reference>
<evidence type="ECO:0000256" key="3">
    <source>
        <dbReference type="ARBA" id="ARBA00022679"/>
    </source>
</evidence>
<evidence type="ECO:0000256" key="5">
    <source>
        <dbReference type="ARBA" id="ARBA00022777"/>
    </source>
</evidence>
<dbReference type="HAMAP" id="MF_00238">
    <property type="entry name" value="Cytidyl_kinase_type1"/>
    <property type="match status" value="1"/>
</dbReference>
<dbReference type="PANTHER" id="PTHR21299:SF2">
    <property type="entry name" value="CYTIDYLATE KINASE"/>
    <property type="match status" value="1"/>
</dbReference>
<dbReference type="SUPFAM" id="SSF52540">
    <property type="entry name" value="P-loop containing nucleoside triphosphate hydrolases"/>
    <property type="match status" value="1"/>
</dbReference>
<gene>
    <name evidence="10" type="primary">cmk</name>
    <name evidence="10" type="ORF">SCFA_920020</name>
</gene>
<evidence type="ECO:0000256" key="7">
    <source>
        <dbReference type="ARBA" id="ARBA00047615"/>
    </source>
</evidence>
<dbReference type="InterPro" id="IPR011994">
    <property type="entry name" value="Cytidylate_kinase_dom"/>
</dbReference>
<comment type="catalytic activity">
    <reaction evidence="8">
        <text>CMP + ATP = CDP + ADP</text>
        <dbReference type="Rhea" id="RHEA:11600"/>
        <dbReference type="ChEBI" id="CHEBI:30616"/>
        <dbReference type="ChEBI" id="CHEBI:58069"/>
        <dbReference type="ChEBI" id="CHEBI:60377"/>
        <dbReference type="ChEBI" id="CHEBI:456216"/>
        <dbReference type="EC" id="2.7.4.25"/>
    </reaction>
</comment>
<accession>A0A485M9A6</accession>
<evidence type="ECO:0000256" key="1">
    <source>
        <dbReference type="ARBA" id="ARBA00009427"/>
    </source>
</evidence>
<feature type="domain" description="Cytidylate kinase" evidence="9">
    <location>
        <begin position="6"/>
        <end position="215"/>
    </location>
</feature>
<evidence type="ECO:0000256" key="8">
    <source>
        <dbReference type="ARBA" id="ARBA00048478"/>
    </source>
</evidence>
<name>A0A485M9A6_9ZZZZ</name>
<evidence type="ECO:0000313" key="10">
    <source>
        <dbReference type="EMBL" id="VFU18932.1"/>
    </source>
</evidence>
<organism evidence="10">
    <name type="scientific">anaerobic digester metagenome</name>
    <dbReference type="NCBI Taxonomy" id="1263854"/>
    <lineage>
        <taxon>unclassified sequences</taxon>
        <taxon>metagenomes</taxon>
        <taxon>ecological metagenomes</taxon>
    </lineage>
</organism>
<dbReference type="GO" id="GO:0036430">
    <property type="term" value="F:CMP kinase activity"/>
    <property type="evidence" value="ECO:0007669"/>
    <property type="project" value="RHEA"/>
</dbReference>
<dbReference type="GO" id="GO:0005829">
    <property type="term" value="C:cytosol"/>
    <property type="evidence" value="ECO:0007669"/>
    <property type="project" value="TreeGrafter"/>
</dbReference>
<dbReference type="GO" id="GO:0015949">
    <property type="term" value="P:nucleobase-containing small molecule interconversion"/>
    <property type="evidence" value="ECO:0007669"/>
    <property type="project" value="TreeGrafter"/>
</dbReference>
<keyword evidence="3 10" id="KW-0808">Transferase</keyword>
<dbReference type="EMBL" id="CAADRM010000161">
    <property type="protein sequence ID" value="VFU18932.1"/>
    <property type="molecule type" value="Genomic_DNA"/>
</dbReference>
<comment type="similarity">
    <text evidence="1">Belongs to the cytidylate kinase family. Type 1 subfamily.</text>
</comment>
<dbReference type="NCBIfam" id="TIGR00017">
    <property type="entry name" value="cmk"/>
    <property type="match status" value="1"/>
</dbReference>
<protein>
    <recommendedName>
        <fullName evidence="2">(d)CMP kinase</fullName>
        <ecNumber evidence="2">2.7.4.25</ecNumber>
    </recommendedName>
</protein>
<dbReference type="EC" id="2.7.4.25" evidence="2"/>
<dbReference type="InterPro" id="IPR027417">
    <property type="entry name" value="P-loop_NTPase"/>
</dbReference>
<comment type="catalytic activity">
    <reaction evidence="7">
        <text>dCMP + ATP = dCDP + ADP</text>
        <dbReference type="Rhea" id="RHEA:25094"/>
        <dbReference type="ChEBI" id="CHEBI:30616"/>
        <dbReference type="ChEBI" id="CHEBI:57566"/>
        <dbReference type="ChEBI" id="CHEBI:58593"/>
        <dbReference type="ChEBI" id="CHEBI:456216"/>
        <dbReference type="EC" id="2.7.4.25"/>
    </reaction>
</comment>
<dbReference type="GO" id="GO:0005524">
    <property type="term" value="F:ATP binding"/>
    <property type="evidence" value="ECO:0007669"/>
    <property type="project" value="UniProtKB-KW"/>
</dbReference>
<dbReference type="PANTHER" id="PTHR21299">
    <property type="entry name" value="CYTIDYLATE KINASE/PANTOATE-BETA-ALANINE LIGASE"/>
    <property type="match status" value="1"/>
</dbReference>
<proteinExistence type="inferred from homology"/>
<evidence type="ECO:0000259" key="9">
    <source>
        <dbReference type="Pfam" id="PF02224"/>
    </source>
</evidence>
<keyword evidence="4" id="KW-0547">Nucleotide-binding</keyword>
<dbReference type="Pfam" id="PF02224">
    <property type="entry name" value="Cytidylate_kin"/>
    <property type="match status" value="1"/>
</dbReference>